<feature type="transmembrane region" description="Helical" evidence="1">
    <location>
        <begin position="32"/>
        <end position="49"/>
    </location>
</feature>
<keyword evidence="1" id="KW-0472">Membrane</keyword>
<keyword evidence="3" id="KW-1185">Reference proteome</keyword>
<reference evidence="2" key="1">
    <citation type="submission" date="2023-03" db="EMBL/GenBank/DDBJ databases">
        <title>MT1 and MT2 Draft Genomes of Novel Species.</title>
        <authorList>
            <person name="Venkateswaran K."/>
        </authorList>
    </citation>
    <scope>NUCLEOTIDE SEQUENCE</scope>
    <source>
        <strain evidence="2">F6_3S_P_2</strain>
    </source>
</reference>
<evidence type="ECO:0000313" key="3">
    <source>
        <dbReference type="Proteomes" id="UP001175097"/>
    </source>
</evidence>
<gene>
    <name evidence="2" type="ORF">P5G49_07710</name>
</gene>
<comment type="caution">
    <text evidence="2">The sequence shown here is derived from an EMBL/GenBank/DDBJ whole genome shotgun (WGS) entry which is preliminary data.</text>
</comment>
<dbReference type="RefSeq" id="WP_301242914.1">
    <property type="nucleotide sequence ID" value="NZ_JAROCC010000005.1"/>
</dbReference>
<sequence>MIIAYQILLFVLIVFFGLLAIGGSDDKTKNRAAKIVAVALISFLCTFWLI</sequence>
<proteinExistence type="predicted"/>
<dbReference type="EMBL" id="JAROCC010000005">
    <property type="protein sequence ID" value="MDN4607368.1"/>
    <property type="molecule type" value="Genomic_DNA"/>
</dbReference>
<dbReference type="Proteomes" id="UP001175097">
    <property type="component" value="Unassembled WGS sequence"/>
</dbReference>
<keyword evidence="1" id="KW-1133">Transmembrane helix</keyword>
<organism evidence="2 3">
    <name type="scientific">Sporosarcina highlanderae</name>
    <dbReference type="NCBI Taxonomy" id="3035916"/>
    <lineage>
        <taxon>Bacteria</taxon>
        <taxon>Bacillati</taxon>
        <taxon>Bacillota</taxon>
        <taxon>Bacilli</taxon>
        <taxon>Bacillales</taxon>
        <taxon>Caryophanaceae</taxon>
        <taxon>Sporosarcina</taxon>
    </lineage>
</organism>
<evidence type="ECO:0000256" key="1">
    <source>
        <dbReference type="SAM" id="Phobius"/>
    </source>
</evidence>
<name>A0ABT8JQE8_9BACL</name>
<keyword evidence="1" id="KW-0812">Transmembrane</keyword>
<accession>A0ABT8JQE8</accession>
<evidence type="ECO:0000313" key="2">
    <source>
        <dbReference type="EMBL" id="MDN4607368.1"/>
    </source>
</evidence>
<protein>
    <submittedName>
        <fullName evidence="2">Uncharacterized protein</fullName>
    </submittedName>
</protein>